<dbReference type="PANTHER" id="PTHR12555:SF13">
    <property type="entry name" value="UBIQUITIN RECOGNITION FACTOR IN ER-ASSOCIATED DEGRADATION PROTEIN 1"/>
    <property type="match status" value="1"/>
</dbReference>
<evidence type="ECO:0000256" key="3">
    <source>
        <dbReference type="ARBA" id="ARBA00022786"/>
    </source>
</evidence>
<keyword evidence="9" id="KW-1185">Reference proteome</keyword>
<dbReference type="Pfam" id="PF24842">
    <property type="entry name" value="UFD1_N2"/>
    <property type="match status" value="1"/>
</dbReference>
<proteinExistence type="inferred from homology"/>
<accession>A0A8S1F1M9</accession>
<evidence type="ECO:0000259" key="6">
    <source>
        <dbReference type="Pfam" id="PF03152"/>
    </source>
</evidence>
<evidence type="ECO:0000256" key="4">
    <source>
        <dbReference type="ARBA" id="ARBA00022840"/>
    </source>
</evidence>
<organism evidence="8 9">
    <name type="scientific">Caenorhabditis bovis</name>
    <dbReference type="NCBI Taxonomy" id="2654633"/>
    <lineage>
        <taxon>Eukaryota</taxon>
        <taxon>Metazoa</taxon>
        <taxon>Ecdysozoa</taxon>
        <taxon>Nematoda</taxon>
        <taxon>Chromadorea</taxon>
        <taxon>Rhabditida</taxon>
        <taxon>Rhabditina</taxon>
        <taxon>Rhabditomorpha</taxon>
        <taxon>Rhabditoidea</taxon>
        <taxon>Rhabditidae</taxon>
        <taxon>Peloderinae</taxon>
        <taxon>Caenorhabditis</taxon>
    </lineage>
</organism>
<dbReference type="GO" id="GO:0031593">
    <property type="term" value="F:polyubiquitin modification-dependent protein binding"/>
    <property type="evidence" value="ECO:0007669"/>
    <property type="project" value="TreeGrafter"/>
</dbReference>
<feature type="compositionally biased region" description="Basic and acidic residues" evidence="5">
    <location>
        <begin position="240"/>
        <end position="254"/>
    </location>
</feature>
<evidence type="ECO:0000256" key="5">
    <source>
        <dbReference type="SAM" id="MobiDB-lite"/>
    </source>
</evidence>
<gene>
    <name evidence="8" type="ORF">CBOVIS_LOCUS8467</name>
</gene>
<dbReference type="InterPro" id="IPR042299">
    <property type="entry name" value="Ufd1-like_Nn"/>
</dbReference>
<dbReference type="GO" id="GO:0005524">
    <property type="term" value="F:ATP binding"/>
    <property type="evidence" value="ECO:0007669"/>
    <property type="project" value="UniProtKB-KW"/>
</dbReference>
<evidence type="ECO:0000313" key="8">
    <source>
        <dbReference type="EMBL" id="CAB3406391.1"/>
    </source>
</evidence>
<keyword evidence="2" id="KW-0547">Nucleotide-binding</keyword>
<dbReference type="Gene3D" id="3.10.330.10">
    <property type="match status" value="1"/>
</dbReference>
<dbReference type="PANTHER" id="PTHR12555">
    <property type="entry name" value="UBIQUITIN FUSION DEGRADATON PROTEIN 1"/>
    <property type="match status" value="1"/>
</dbReference>
<dbReference type="Proteomes" id="UP000494206">
    <property type="component" value="Unassembled WGS sequence"/>
</dbReference>
<dbReference type="OrthoDB" id="422728at2759"/>
<reference evidence="8 9" key="1">
    <citation type="submission" date="2020-04" db="EMBL/GenBank/DDBJ databases">
        <authorList>
            <person name="Laetsch R D."/>
            <person name="Stevens L."/>
            <person name="Kumar S."/>
            <person name="Blaxter L. M."/>
        </authorList>
    </citation>
    <scope>NUCLEOTIDE SEQUENCE [LARGE SCALE GENOMIC DNA]</scope>
</reference>
<keyword evidence="4" id="KW-0067">ATP-binding</keyword>
<evidence type="ECO:0000256" key="2">
    <source>
        <dbReference type="ARBA" id="ARBA00022741"/>
    </source>
</evidence>
<keyword evidence="3" id="KW-0833">Ubl conjugation pathway</keyword>
<protein>
    <submittedName>
        <fullName evidence="8">Uncharacterized protein</fullName>
    </submittedName>
</protein>
<evidence type="ECO:0000259" key="7">
    <source>
        <dbReference type="Pfam" id="PF24842"/>
    </source>
</evidence>
<dbReference type="GO" id="GO:0036503">
    <property type="term" value="P:ERAD pathway"/>
    <property type="evidence" value="ECO:0007669"/>
    <property type="project" value="TreeGrafter"/>
</dbReference>
<feature type="region of interest" description="Disordered" evidence="5">
    <location>
        <begin position="238"/>
        <end position="280"/>
    </location>
</feature>
<comment type="caution">
    <text evidence="8">The sequence shown here is derived from an EMBL/GenBank/DDBJ whole genome shotgun (WGS) entry which is preliminary data.</text>
</comment>
<dbReference type="Pfam" id="PF03152">
    <property type="entry name" value="UFD1_N1"/>
    <property type="match status" value="1"/>
</dbReference>
<dbReference type="EMBL" id="CADEPM010000005">
    <property type="protein sequence ID" value="CAB3406391.1"/>
    <property type="molecule type" value="Genomic_DNA"/>
</dbReference>
<feature type="domain" description="Ubiquitin fusion degradation protein UFD1 N-terminal subdomain 2" evidence="7">
    <location>
        <begin position="121"/>
        <end position="196"/>
    </location>
</feature>
<comment type="similarity">
    <text evidence="1">Belongs to the UFD1 family.</text>
</comment>
<dbReference type="InterPro" id="IPR029067">
    <property type="entry name" value="CDC48_domain_2-like_sf"/>
</dbReference>
<dbReference type="Gene3D" id="2.40.40.50">
    <property type="entry name" value="Ubiquitin fusion degradation protein UFD1, N-terminal domain"/>
    <property type="match status" value="1"/>
</dbReference>
<dbReference type="GO" id="GO:0034098">
    <property type="term" value="C:VCP-NPL4-UFD1 AAA ATPase complex"/>
    <property type="evidence" value="ECO:0007669"/>
    <property type="project" value="TreeGrafter"/>
</dbReference>
<dbReference type="InterPro" id="IPR004854">
    <property type="entry name" value="Ufd1-like"/>
</dbReference>
<dbReference type="InterPro" id="IPR055417">
    <property type="entry name" value="UFD1_N1"/>
</dbReference>
<evidence type="ECO:0000313" key="9">
    <source>
        <dbReference type="Proteomes" id="UP000494206"/>
    </source>
</evidence>
<dbReference type="GO" id="GO:0006511">
    <property type="term" value="P:ubiquitin-dependent protein catabolic process"/>
    <property type="evidence" value="ECO:0007669"/>
    <property type="project" value="InterPro"/>
</dbReference>
<dbReference type="SUPFAM" id="SSF54585">
    <property type="entry name" value="Cdc48 domain 2-like"/>
    <property type="match status" value="1"/>
</dbReference>
<evidence type="ECO:0000256" key="1">
    <source>
        <dbReference type="ARBA" id="ARBA00006043"/>
    </source>
</evidence>
<feature type="compositionally biased region" description="Low complexity" evidence="5">
    <location>
        <begin position="257"/>
        <end position="280"/>
    </location>
</feature>
<sequence>MHAFFQGLGMGMPSYAGRFDVNFAAYGAVFLETATQEKTEEIDNGGKILLPTSALDMLLRMNIQYPMLFKLTNPRHSRVTHAGVLEFSAPEGQAIIPHWMMIQLGLDDGETVHIETATLQKATFAKLKPMTLEFLNITNPKAFLEVELRKYACLTKGDRIPTSYAGQTVEFLVVDVKPANAVCIIECDLNLDFDTPEGYVEQPKAATTAPAVSAKPPAPPASAFTGVGQTVAGGQTIRGKRLDSSRASESDAKKKTMSTSSSDAAMASSEAAGGAADGGELPALPPVLVNEDYRAGRLSFVRYDYKRLDVLQKEIREREQQEKLKSTNIYKGASQTLRSCR</sequence>
<feature type="domain" description="Ubiquitin fusion degradation protein UFD1 N-terminal subdomain 1" evidence="6">
    <location>
        <begin position="23"/>
        <end position="119"/>
    </location>
</feature>
<dbReference type="AlphaFoldDB" id="A0A8S1F1M9"/>
<dbReference type="InterPro" id="IPR055418">
    <property type="entry name" value="UFD1_N2"/>
</dbReference>
<name>A0A8S1F1M9_9PELO</name>